<dbReference type="AlphaFoldDB" id="A0AA39PKI1"/>
<evidence type="ECO:0000256" key="7">
    <source>
        <dbReference type="ARBA" id="ARBA00023163"/>
    </source>
</evidence>
<dbReference type="PANTHER" id="PTHR46179">
    <property type="entry name" value="ZINC FINGER PROTEIN"/>
    <property type="match status" value="1"/>
</dbReference>
<evidence type="ECO:0000256" key="10">
    <source>
        <dbReference type="SAM" id="MobiDB-lite"/>
    </source>
</evidence>
<dbReference type="PANTHER" id="PTHR46179:SF13">
    <property type="entry name" value="C2H2-TYPE DOMAIN-CONTAINING PROTEIN"/>
    <property type="match status" value="1"/>
</dbReference>
<feature type="compositionally biased region" description="Basic and acidic residues" evidence="10">
    <location>
        <begin position="263"/>
        <end position="274"/>
    </location>
</feature>
<feature type="domain" description="C2H2-type" evidence="11">
    <location>
        <begin position="348"/>
        <end position="378"/>
    </location>
</feature>
<feature type="region of interest" description="Disordered" evidence="10">
    <location>
        <begin position="239"/>
        <end position="282"/>
    </location>
</feature>
<feature type="domain" description="C2H2-type" evidence="11">
    <location>
        <begin position="379"/>
        <end position="409"/>
    </location>
</feature>
<evidence type="ECO:0000256" key="2">
    <source>
        <dbReference type="ARBA" id="ARBA00022723"/>
    </source>
</evidence>
<dbReference type="InterPro" id="IPR013087">
    <property type="entry name" value="Znf_C2H2_type"/>
</dbReference>
<keyword evidence="7" id="KW-0804">Transcription</keyword>
<feature type="compositionally biased region" description="Low complexity" evidence="10">
    <location>
        <begin position="173"/>
        <end position="183"/>
    </location>
</feature>
<feature type="region of interest" description="Disordered" evidence="10">
    <location>
        <begin position="296"/>
        <end position="320"/>
    </location>
</feature>
<evidence type="ECO:0000259" key="11">
    <source>
        <dbReference type="PROSITE" id="PS50157"/>
    </source>
</evidence>
<comment type="subcellular location">
    <subcellularLocation>
        <location evidence="1">Nucleus</location>
    </subcellularLocation>
</comment>
<feature type="compositionally biased region" description="Polar residues" evidence="10">
    <location>
        <begin position="303"/>
        <end position="320"/>
    </location>
</feature>
<evidence type="ECO:0000313" key="13">
    <source>
        <dbReference type="Proteomes" id="UP001175227"/>
    </source>
</evidence>
<gene>
    <name evidence="12" type="ORF">IW261DRAFT_763439</name>
</gene>
<keyword evidence="2" id="KW-0479">Metal-binding</keyword>
<keyword evidence="13" id="KW-1185">Reference proteome</keyword>
<evidence type="ECO:0000256" key="4">
    <source>
        <dbReference type="ARBA" id="ARBA00022771"/>
    </source>
</evidence>
<accession>A0AA39PKI1</accession>
<proteinExistence type="predicted"/>
<keyword evidence="8" id="KW-0539">Nucleus</keyword>
<sequence>MIWEFSYPDDFGSTGTDTTASTPSSFCDSEEESEVTHLPRHRNTFIDETSRFYSDKSTYSPTDRHRRRPSFPDSEHYGHDEDVMDSEPSPSSEGGSSYEPHSPSASPPAQELLPKKRNRRATVSSGFSANSEPKSKSGPKRATDLPGPTSNGRDQRKRRATVTVAPQCLYPLSSSSTSASSSAHPIAPPRGLVHWKYPDSPEERLNKRNRLERRLNSTNAHSREYLSFTGIPLPSPALRSKRVSPISSDLSDYRNKTTHRPSLRNEQEPIKTEPQEISLSGLVTRNRSATVASDFNVYPGEIPSQTRGRNVPSTSFDDETLASSETMPSIPFGVRASKTHLTGSSRRYICTFEGCGKCFVRGEHLKRHVKGVHLCERPFRCPHGGCRKAFTRGDNLKQHILVCYKRPVPGIKIEEM</sequence>
<dbReference type="GO" id="GO:0000981">
    <property type="term" value="F:DNA-binding transcription factor activity, RNA polymerase II-specific"/>
    <property type="evidence" value="ECO:0007669"/>
    <property type="project" value="UniProtKB-ARBA"/>
</dbReference>
<dbReference type="GO" id="GO:0008270">
    <property type="term" value="F:zinc ion binding"/>
    <property type="evidence" value="ECO:0007669"/>
    <property type="project" value="UniProtKB-KW"/>
</dbReference>
<dbReference type="EMBL" id="JAUEPR010000004">
    <property type="protein sequence ID" value="KAK0485957.1"/>
    <property type="molecule type" value="Genomic_DNA"/>
</dbReference>
<feature type="compositionally biased region" description="Low complexity" evidence="10">
    <location>
        <begin position="86"/>
        <end position="104"/>
    </location>
</feature>
<dbReference type="InterPro" id="IPR036236">
    <property type="entry name" value="Znf_C2H2_sf"/>
</dbReference>
<protein>
    <recommendedName>
        <fullName evidence="11">C2H2-type domain-containing protein</fullName>
    </recommendedName>
</protein>
<keyword evidence="5" id="KW-0862">Zinc</keyword>
<organism evidence="12 13">
    <name type="scientific">Armillaria novae-zelandiae</name>
    <dbReference type="NCBI Taxonomy" id="153914"/>
    <lineage>
        <taxon>Eukaryota</taxon>
        <taxon>Fungi</taxon>
        <taxon>Dikarya</taxon>
        <taxon>Basidiomycota</taxon>
        <taxon>Agaricomycotina</taxon>
        <taxon>Agaricomycetes</taxon>
        <taxon>Agaricomycetidae</taxon>
        <taxon>Agaricales</taxon>
        <taxon>Marasmiineae</taxon>
        <taxon>Physalacriaceae</taxon>
        <taxon>Armillaria</taxon>
    </lineage>
</organism>
<dbReference type="PROSITE" id="PS00028">
    <property type="entry name" value="ZINC_FINGER_C2H2_1"/>
    <property type="match status" value="1"/>
</dbReference>
<dbReference type="FunFam" id="3.30.160.60:FF:000125">
    <property type="entry name" value="Putative zinc finger protein 143"/>
    <property type="match status" value="1"/>
</dbReference>
<comment type="caution">
    <text evidence="12">The sequence shown here is derived from an EMBL/GenBank/DDBJ whole genome shotgun (WGS) entry which is preliminary data.</text>
</comment>
<evidence type="ECO:0000313" key="12">
    <source>
        <dbReference type="EMBL" id="KAK0485957.1"/>
    </source>
</evidence>
<evidence type="ECO:0000256" key="5">
    <source>
        <dbReference type="ARBA" id="ARBA00022833"/>
    </source>
</evidence>
<name>A0AA39PKI1_9AGAR</name>
<dbReference type="GO" id="GO:0005634">
    <property type="term" value="C:nucleus"/>
    <property type="evidence" value="ECO:0007669"/>
    <property type="project" value="UniProtKB-SubCell"/>
</dbReference>
<dbReference type="SMART" id="SM00355">
    <property type="entry name" value="ZnF_C2H2"/>
    <property type="match status" value="2"/>
</dbReference>
<dbReference type="GO" id="GO:0000978">
    <property type="term" value="F:RNA polymerase II cis-regulatory region sequence-specific DNA binding"/>
    <property type="evidence" value="ECO:0007669"/>
    <property type="project" value="UniProtKB-ARBA"/>
</dbReference>
<keyword evidence="4 9" id="KW-0863">Zinc-finger</keyword>
<feature type="compositionally biased region" description="Basic and acidic residues" evidence="10">
    <location>
        <begin position="44"/>
        <end position="54"/>
    </location>
</feature>
<evidence type="ECO:0000256" key="3">
    <source>
        <dbReference type="ARBA" id="ARBA00022737"/>
    </source>
</evidence>
<dbReference type="PROSITE" id="PS50157">
    <property type="entry name" value="ZINC_FINGER_C2H2_2"/>
    <property type="match status" value="2"/>
</dbReference>
<feature type="region of interest" description="Disordered" evidence="10">
    <location>
        <begin position="1"/>
        <end position="190"/>
    </location>
</feature>
<evidence type="ECO:0000256" key="9">
    <source>
        <dbReference type="PROSITE-ProRule" id="PRU00042"/>
    </source>
</evidence>
<evidence type="ECO:0000256" key="6">
    <source>
        <dbReference type="ARBA" id="ARBA00023015"/>
    </source>
</evidence>
<keyword evidence="6" id="KW-0805">Transcription regulation</keyword>
<dbReference type="Proteomes" id="UP001175227">
    <property type="component" value="Unassembled WGS sequence"/>
</dbReference>
<evidence type="ECO:0000256" key="8">
    <source>
        <dbReference type="ARBA" id="ARBA00023242"/>
    </source>
</evidence>
<feature type="compositionally biased region" description="Polar residues" evidence="10">
    <location>
        <begin position="121"/>
        <end position="132"/>
    </location>
</feature>
<dbReference type="SUPFAM" id="SSF57667">
    <property type="entry name" value="beta-beta-alpha zinc fingers"/>
    <property type="match status" value="1"/>
</dbReference>
<evidence type="ECO:0000256" key="1">
    <source>
        <dbReference type="ARBA" id="ARBA00004123"/>
    </source>
</evidence>
<dbReference type="InterPro" id="IPR051061">
    <property type="entry name" value="Zinc_finger_trans_reg"/>
</dbReference>
<dbReference type="Gene3D" id="3.30.160.60">
    <property type="entry name" value="Classic Zinc Finger"/>
    <property type="match status" value="2"/>
</dbReference>
<reference evidence="12" key="1">
    <citation type="submission" date="2023-06" db="EMBL/GenBank/DDBJ databases">
        <authorList>
            <consortium name="Lawrence Berkeley National Laboratory"/>
            <person name="Ahrendt S."/>
            <person name="Sahu N."/>
            <person name="Indic B."/>
            <person name="Wong-Bajracharya J."/>
            <person name="Merenyi Z."/>
            <person name="Ke H.-M."/>
            <person name="Monk M."/>
            <person name="Kocsube S."/>
            <person name="Drula E."/>
            <person name="Lipzen A."/>
            <person name="Balint B."/>
            <person name="Henrissat B."/>
            <person name="Andreopoulos B."/>
            <person name="Martin F.M."/>
            <person name="Harder C.B."/>
            <person name="Rigling D."/>
            <person name="Ford K.L."/>
            <person name="Foster G.D."/>
            <person name="Pangilinan J."/>
            <person name="Papanicolaou A."/>
            <person name="Barry K."/>
            <person name="LaButti K."/>
            <person name="Viragh M."/>
            <person name="Koriabine M."/>
            <person name="Yan M."/>
            <person name="Riley R."/>
            <person name="Champramary S."/>
            <person name="Plett K.L."/>
            <person name="Tsai I.J."/>
            <person name="Slot J."/>
            <person name="Sipos G."/>
            <person name="Plett J."/>
            <person name="Nagy L.G."/>
            <person name="Grigoriev I.V."/>
        </authorList>
    </citation>
    <scope>NUCLEOTIDE SEQUENCE</scope>
    <source>
        <strain evidence="12">ICMP 16352</strain>
    </source>
</reference>
<keyword evidence="3" id="KW-0677">Repeat</keyword>
<feature type="compositionally biased region" description="Polar residues" evidence="10">
    <location>
        <begin position="13"/>
        <end position="27"/>
    </location>
</feature>
<dbReference type="Pfam" id="PF00096">
    <property type="entry name" value="zf-C2H2"/>
    <property type="match status" value="2"/>
</dbReference>